<name>A0A225WVI1_9STRA</name>
<dbReference type="Gene3D" id="1.25.40.20">
    <property type="entry name" value="Ankyrin repeat-containing domain"/>
    <property type="match status" value="2"/>
</dbReference>
<evidence type="ECO:0000313" key="2">
    <source>
        <dbReference type="Proteomes" id="UP000198211"/>
    </source>
</evidence>
<dbReference type="SUPFAM" id="SSF48403">
    <property type="entry name" value="Ankyrin repeat"/>
    <property type="match status" value="1"/>
</dbReference>
<dbReference type="STRING" id="4795.A0A225WVI1"/>
<dbReference type="AlphaFoldDB" id="A0A225WVI1"/>
<dbReference type="PANTHER" id="PTHR46586:SF3">
    <property type="entry name" value="ANKYRIN REPEAT-CONTAINING PROTEIN"/>
    <property type="match status" value="1"/>
</dbReference>
<protein>
    <submittedName>
        <fullName evidence="1">Uncharacterized protein</fullName>
    </submittedName>
</protein>
<comment type="caution">
    <text evidence="1">The sequence shown here is derived from an EMBL/GenBank/DDBJ whole genome shotgun (WGS) entry which is preliminary data.</text>
</comment>
<dbReference type="EMBL" id="NBNE01000204">
    <property type="protein sequence ID" value="OWZ21631.1"/>
    <property type="molecule type" value="Genomic_DNA"/>
</dbReference>
<organism evidence="1 2">
    <name type="scientific">Phytophthora megakarya</name>
    <dbReference type="NCBI Taxonomy" id="4795"/>
    <lineage>
        <taxon>Eukaryota</taxon>
        <taxon>Sar</taxon>
        <taxon>Stramenopiles</taxon>
        <taxon>Oomycota</taxon>
        <taxon>Peronosporomycetes</taxon>
        <taxon>Peronosporales</taxon>
        <taxon>Peronosporaceae</taxon>
        <taxon>Phytophthora</taxon>
    </lineage>
</organism>
<evidence type="ECO:0000313" key="1">
    <source>
        <dbReference type="EMBL" id="OWZ21631.1"/>
    </source>
</evidence>
<dbReference type="Proteomes" id="UP000198211">
    <property type="component" value="Unassembled WGS sequence"/>
</dbReference>
<dbReference type="InterPro" id="IPR036770">
    <property type="entry name" value="Ankyrin_rpt-contain_sf"/>
</dbReference>
<dbReference type="PANTHER" id="PTHR46586">
    <property type="entry name" value="ANKYRIN REPEAT-CONTAINING PROTEIN"/>
    <property type="match status" value="1"/>
</dbReference>
<reference evidence="2" key="1">
    <citation type="submission" date="2017-03" db="EMBL/GenBank/DDBJ databases">
        <title>Phytopthora megakarya and P. palmivora, two closely related causual agents of cacao black pod achieved similar genome size and gene model numbers by different mechanisms.</title>
        <authorList>
            <person name="Ali S."/>
            <person name="Shao J."/>
            <person name="Larry D.J."/>
            <person name="Kronmiller B."/>
            <person name="Shen D."/>
            <person name="Strem M.D."/>
            <person name="Melnick R.L."/>
            <person name="Guiltinan M.J."/>
            <person name="Tyler B.M."/>
            <person name="Meinhardt L.W."/>
            <person name="Bailey B.A."/>
        </authorList>
    </citation>
    <scope>NUCLEOTIDE SEQUENCE [LARGE SCALE GENOMIC DNA]</scope>
    <source>
        <strain evidence="2">zdho120</strain>
    </source>
</reference>
<accession>A0A225WVI1</accession>
<dbReference type="OrthoDB" id="88700at2759"/>
<gene>
    <name evidence="1" type="ORF">PHMEG_0003787</name>
</gene>
<dbReference type="InterPro" id="IPR052050">
    <property type="entry name" value="SecEffector_AnkRepeat"/>
</dbReference>
<dbReference type="InterPro" id="IPR002110">
    <property type="entry name" value="Ankyrin_rpt"/>
</dbReference>
<proteinExistence type="predicted"/>
<sequence>MQVLTSRALFERVVSFMDGLPLEVAKFARAQRYKRRLEGRYPSSRGLLPQLAVICDDTSVLAALLKLVKSYSSSYRNSETEFHGVLRCAVRFDKLNVLQWLERNLVLSSYEFEPDLMDIAVAYTKGVEVMEWLLLHHADIELRVSAWPLRLAAYNGELDKMKWLHDHGVRGFSCTTADDAACAGHTALLRFLLENRREGCSSRALDQAAAHGHIEVVRYLFDFIQGRADAQRHRVTARASFAMTKAALCGHADVVRLMGRRQCTPLNNTLLDVVATGDLQVLKELCRYSNEGCLVEARRRAKALGQADIAAFLGTQIAPTAWACRLRTHSRSGPRHCQKKPKVA</sequence>
<dbReference type="Pfam" id="PF12796">
    <property type="entry name" value="Ank_2"/>
    <property type="match status" value="1"/>
</dbReference>
<keyword evidence="2" id="KW-1185">Reference proteome</keyword>